<feature type="transmembrane region" description="Helical" evidence="1">
    <location>
        <begin position="192"/>
        <end position="210"/>
    </location>
</feature>
<dbReference type="EMBL" id="CP032489">
    <property type="protein sequence ID" value="AYD49130.1"/>
    <property type="molecule type" value="Genomic_DNA"/>
</dbReference>
<feature type="transmembrane region" description="Helical" evidence="1">
    <location>
        <begin position="37"/>
        <end position="57"/>
    </location>
</feature>
<organism evidence="2 3">
    <name type="scientific">Arachidicoccus soli</name>
    <dbReference type="NCBI Taxonomy" id="2341117"/>
    <lineage>
        <taxon>Bacteria</taxon>
        <taxon>Pseudomonadati</taxon>
        <taxon>Bacteroidota</taxon>
        <taxon>Chitinophagia</taxon>
        <taxon>Chitinophagales</taxon>
        <taxon>Chitinophagaceae</taxon>
        <taxon>Arachidicoccus</taxon>
    </lineage>
</organism>
<gene>
    <name evidence="2" type="ORF">D6B99_16785</name>
</gene>
<dbReference type="PANTHER" id="PTHR41282">
    <property type="entry name" value="CONSERVED TRANSMEMBRANE PROTEIN-RELATED"/>
    <property type="match status" value="1"/>
</dbReference>
<feature type="transmembrane region" description="Helical" evidence="1">
    <location>
        <begin position="230"/>
        <end position="250"/>
    </location>
</feature>
<dbReference type="PANTHER" id="PTHR41282:SF1">
    <property type="entry name" value="CONSERVED TRANSMEMBRANE PROTEIN-RELATED"/>
    <property type="match status" value="1"/>
</dbReference>
<dbReference type="InterPro" id="IPR010539">
    <property type="entry name" value="BaxI_1-like"/>
</dbReference>
<dbReference type="AlphaFoldDB" id="A0A386HUI2"/>
<dbReference type="PIRSF" id="PIRSF009160">
    <property type="entry name" value="UCP009160"/>
    <property type="match status" value="1"/>
</dbReference>
<evidence type="ECO:0000313" key="2">
    <source>
        <dbReference type="EMBL" id="AYD49130.1"/>
    </source>
</evidence>
<keyword evidence="3" id="KW-1185">Reference proteome</keyword>
<keyword evidence="1" id="KW-0472">Membrane</keyword>
<proteinExistence type="predicted"/>
<accession>A0A386HUI2</accession>
<protein>
    <submittedName>
        <fullName evidence="2">Bax inhibitor-1/YccA family protein</fullName>
    </submittedName>
</protein>
<keyword evidence="1" id="KW-1133">Transmembrane helix</keyword>
<feature type="transmembrane region" description="Helical" evidence="1">
    <location>
        <begin position="158"/>
        <end position="180"/>
    </location>
</feature>
<dbReference type="Proteomes" id="UP000266118">
    <property type="component" value="Chromosome"/>
</dbReference>
<evidence type="ECO:0000313" key="3">
    <source>
        <dbReference type="Proteomes" id="UP000266118"/>
    </source>
</evidence>
<sequence length="257" mass="27981">MALFSSKSSNPTMSEKVFDRSLQQTDSSLGIMTISGAVGKFGFLLVMVMAGAFYTWNLFGKGELSTMNTLMWVGIIGGLITAMIIIFKPHAARFLAPLYALLEGLFLGSISVVINSAFTAKYPGIVMQAVGLTFAVAAAVLFLYAFRIIRATQRFRSIIISATAGIALFYIATMVLSLFHVNMPFVNSGSPLSIGISVFIVAIAALNLILDFDMIEKGAQMGAPKYMEWYGAFGLLITMVWLYMEILRLLSKIGSNR</sequence>
<dbReference type="RefSeq" id="WP_119990560.1">
    <property type="nucleotide sequence ID" value="NZ_CP032489.1"/>
</dbReference>
<feature type="transmembrane region" description="Helical" evidence="1">
    <location>
        <begin position="99"/>
        <end position="119"/>
    </location>
</feature>
<reference evidence="2 3" key="1">
    <citation type="submission" date="2018-09" db="EMBL/GenBank/DDBJ databases">
        <title>Arachidicoccus sp. nov., a bacterium isolated from soil.</title>
        <authorList>
            <person name="Weon H.-Y."/>
            <person name="Kwon S.-W."/>
            <person name="Lee S.A."/>
        </authorList>
    </citation>
    <scope>NUCLEOTIDE SEQUENCE [LARGE SCALE GENOMIC DNA]</scope>
    <source>
        <strain evidence="2 3">KIS59-12</strain>
    </source>
</reference>
<keyword evidence="1" id="KW-0812">Transmembrane</keyword>
<dbReference type="OrthoDB" id="116480at2"/>
<feature type="transmembrane region" description="Helical" evidence="1">
    <location>
        <begin position="125"/>
        <end position="146"/>
    </location>
</feature>
<evidence type="ECO:0000256" key="1">
    <source>
        <dbReference type="SAM" id="Phobius"/>
    </source>
</evidence>
<feature type="transmembrane region" description="Helical" evidence="1">
    <location>
        <begin position="69"/>
        <end position="87"/>
    </location>
</feature>
<name>A0A386HUI2_9BACT</name>
<dbReference type="KEGG" id="ark:D6B99_16785"/>
<dbReference type="Pfam" id="PF12811">
    <property type="entry name" value="BaxI_1"/>
    <property type="match status" value="1"/>
</dbReference>